<name>A0A1F5R769_9BACT</name>
<evidence type="ECO:0000313" key="4">
    <source>
        <dbReference type="Proteomes" id="UP000177230"/>
    </source>
</evidence>
<protein>
    <recommendedName>
        <fullName evidence="2">DUF4833 domain-containing protein</fullName>
    </recommendedName>
</protein>
<evidence type="ECO:0000256" key="1">
    <source>
        <dbReference type="SAM" id="SignalP"/>
    </source>
</evidence>
<accession>A0A1F5R769</accession>
<organism evidence="3 4">
    <name type="scientific">Candidatus Edwardsbacteria bacterium GWF2_54_11</name>
    <dbReference type="NCBI Taxonomy" id="1817851"/>
    <lineage>
        <taxon>Bacteria</taxon>
        <taxon>Candidatus Edwardsiibacteriota</taxon>
    </lineage>
</organism>
<dbReference type="EMBL" id="MFFM01000039">
    <property type="protein sequence ID" value="OGF10315.1"/>
    <property type="molecule type" value="Genomic_DNA"/>
</dbReference>
<gene>
    <name evidence="3" type="ORF">A2024_02170</name>
</gene>
<feature type="chain" id="PRO_5009520675" description="DUF4833 domain-containing protein" evidence="1">
    <location>
        <begin position="21"/>
        <end position="169"/>
    </location>
</feature>
<sequence length="169" mass="19262">MRKLMIAILALSAFCGPALAQSTQPLFHIERTKNANKLYYQARIGADGKIDAEDPIKVYWIMWAKDSTGKTTEGMNFIERAKVYGYNINPDSTGKMFKMTLKPFKERLITVYLKGNVAKAEMTINCRPAYFEKMFIYAKGDSKPDSIRLSGYDVDSGKEIFEMFLPNKK</sequence>
<dbReference type="InterPro" id="IPR032269">
    <property type="entry name" value="DUF4833"/>
</dbReference>
<dbReference type="AlphaFoldDB" id="A0A1F5R769"/>
<reference evidence="3 4" key="1">
    <citation type="journal article" date="2016" name="Nat. Commun.">
        <title>Thousands of microbial genomes shed light on interconnected biogeochemical processes in an aquifer system.</title>
        <authorList>
            <person name="Anantharaman K."/>
            <person name="Brown C.T."/>
            <person name="Hug L.A."/>
            <person name="Sharon I."/>
            <person name="Castelle C.J."/>
            <person name="Probst A.J."/>
            <person name="Thomas B.C."/>
            <person name="Singh A."/>
            <person name="Wilkins M.J."/>
            <person name="Karaoz U."/>
            <person name="Brodie E.L."/>
            <person name="Williams K.H."/>
            <person name="Hubbard S.S."/>
            <person name="Banfield J.F."/>
        </authorList>
    </citation>
    <scope>NUCLEOTIDE SEQUENCE [LARGE SCALE GENOMIC DNA]</scope>
</reference>
<comment type="caution">
    <text evidence="3">The sequence shown here is derived from an EMBL/GenBank/DDBJ whole genome shotgun (WGS) entry which is preliminary data.</text>
</comment>
<proteinExistence type="predicted"/>
<feature type="domain" description="DUF4833" evidence="2">
    <location>
        <begin position="27"/>
        <end position="162"/>
    </location>
</feature>
<evidence type="ECO:0000259" key="2">
    <source>
        <dbReference type="Pfam" id="PF16117"/>
    </source>
</evidence>
<dbReference type="Proteomes" id="UP000177230">
    <property type="component" value="Unassembled WGS sequence"/>
</dbReference>
<feature type="signal peptide" evidence="1">
    <location>
        <begin position="1"/>
        <end position="20"/>
    </location>
</feature>
<evidence type="ECO:0000313" key="3">
    <source>
        <dbReference type="EMBL" id="OGF10315.1"/>
    </source>
</evidence>
<dbReference type="Pfam" id="PF16117">
    <property type="entry name" value="DUF4833"/>
    <property type="match status" value="1"/>
</dbReference>
<keyword evidence="1" id="KW-0732">Signal</keyword>